<dbReference type="KEGG" id="eff:skT53_09020"/>
<dbReference type="RefSeq" id="WP_200759980.1">
    <property type="nucleotide sequence ID" value="NZ_AP023366.1"/>
</dbReference>
<dbReference type="CDD" id="cd00619">
    <property type="entry name" value="Terminator_NusB"/>
    <property type="match status" value="1"/>
</dbReference>
<dbReference type="Proteomes" id="UP000593802">
    <property type="component" value="Chromosome"/>
</dbReference>
<dbReference type="InterPro" id="IPR035926">
    <property type="entry name" value="NusB-like_sf"/>
</dbReference>
<protein>
    <recommendedName>
        <fullName evidence="6">Transcription antitermination protein NusB</fullName>
    </recommendedName>
    <alternativeName>
        <fullName evidence="6">Antitermination factor NusB</fullName>
    </alternativeName>
</protein>
<dbReference type="PANTHER" id="PTHR11078">
    <property type="entry name" value="N UTILIZATION SUBSTANCE PROTEIN B-RELATED"/>
    <property type="match status" value="1"/>
</dbReference>
<accession>A0A7I8D7D7</accession>
<gene>
    <name evidence="6 8" type="primary">nusB</name>
    <name evidence="8" type="ORF">skT53_09020</name>
</gene>
<evidence type="ECO:0000313" key="9">
    <source>
        <dbReference type="Proteomes" id="UP000593802"/>
    </source>
</evidence>
<evidence type="ECO:0000256" key="4">
    <source>
        <dbReference type="ARBA" id="ARBA00023015"/>
    </source>
</evidence>
<dbReference type="HAMAP" id="MF_00073">
    <property type="entry name" value="NusB"/>
    <property type="match status" value="1"/>
</dbReference>
<comment type="similarity">
    <text evidence="1 6">Belongs to the NusB family.</text>
</comment>
<feature type="domain" description="NusB/RsmB/TIM44" evidence="7">
    <location>
        <begin position="6"/>
        <end position="128"/>
    </location>
</feature>
<dbReference type="Pfam" id="PF01029">
    <property type="entry name" value="NusB"/>
    <property type="match status" value="1"/>
</dbReference>
<dbReference type="EMBL" id="AP023366">
    <property type="protein sequence ID" value="BCJ85917.1"/>
    <property type="molecule type" value="Genomic_DNA"/>
</dbReference>
<evidence type="ECO:0000313" key="8">
    <source>
        <dbReference type="EMBL" id="BCJ85917.1"/>
    </source>
</evidence>
<keyword evidence="2 6" id="KW-0889">Transcription antitermination</keyword>
<evidence type="ECO:0000256" key="6">
    <source>
        <dbReference type="HAMAP-Rule" id="MF_00073"/>
    </source>
</evidence>
<evidence type="ECO:0000256" key="5">
    <source>
        <dbReference type="ARBA" id="ARBA00023163"/>
    </source>
</evidence>
<reference evidence="8 9" key="1">
    <citation type="submission" date="2020-08" db="EMBL/GenBank/DDBJ databases">
        <title>Complete Genome Sequence of Effusibacillus dendaii Strain skT53, Isolated from Farmland soil.</title>
        <authorList>
            <person name="Konishi T."/>
            <person name="Kawasaki H."/>
        </authorList>
    </citation>
    <scope>NUCLEOTIDE SEQUENCE [LARGE SCALE GENOMIC DNA]</scope>
    <source>
        <strain evidence="9">skT53</strain>
    </source>
</reference>
<proteinExistence type="inferred from homology"/>
<dbReference type="GO" id="GO:0031564">
    <property type="term" value="P:transcription antitermination"/>
    <property type="evidence" value="ECO:0007669"/>
    <property type="project" value="UniProtKB-KW"/>
</dbReference>
<organism evidence="8 9">
    <name type="scientific">Effusibacillus dendaii</name>
    <dbReference type="NCBI Taxonomy" id="2743772"/>
    <lineage>
        <taxon>Bacteria</taxon>
        <taxon>Bacillati</taxon>
        <taxon>Bacillota</taxon>
        <taxon>Bacilli</taxon>
        <taxon>Bacillales</taxon>
        <taxon>Alicyclobacillaceae</taxon>
        <taxon>Effusibacillus</taxon>
    </lineage>
</organism>
<dbReference type="AlphaFoldDB" id="A0A7I8D7D7"/>
<dbReference type="PANTHER" id="PTHR11078:SF3">
    <property type="entry name" value="ANTITERMINATION NUSB DOMAIN-CONTAINING PROTEIN"/>
    <property type="match status" value="1"/>
</dbReference>
<dbReference type="SUPFAM" id="SSF48013">
    <property type="entry name" value="NusB-like"/>
    <property type="match status" value="1"/>
</dbReference>
<name>A0A7I8D7D7_9BACL</name>
<evidence type="ECO:0000256" key="2">
    <source>
        <dbReference type="ARBA" id="ARBA00022814"/>
    </source>
</evidence>
<dbReference type="InterPro" id="IPR006027">
    <property type="entry name" value="NusB_RsmB_TIM44"/>
</dbReference>
<evidence type="ECO:0000256" key="1">
    <source>
        <dbReference type="ARBA" id="ARBA00005952"/>
    </source>
</evidence>
<keyword evidence="3 6" id="KW-0694">RNA-binding</keyword>
<dbReference type="GO" id="GO:0003723">
    <property type="term" value="F:RNA binding"/>
    <property type="evidence" value="ECO:0007669"/>
    <property type="project" value="UniProtKB-UniRule"/>
</dbReference>
<dbReference type="GO" id="GO:0006353">
    <property type="term" value="P:DNA-templated transcription termination"/>
    <property type="evidence" value="ECO:0007669"/>
    <property type="project" value="UniProtKB-UniRule"/>
</dbReference>
<comment type="function">
    <text evidence="6">Involved in transcription antitermination. Required for transcription of ribosomal RNA (rRNA) genes. Binds specifically to the boxA antiterminator sequence of the ribosomal RNA (rrn) operons.</text>
</comment>
<keyword evidence="9" id="KW-1185">Reference proteome</keyword>
<evidence type="ECO:0000259" key="7">
    <source>
        <dbReference type="Pfam" id="PF01029"/>
    </source>
</evidence>
<keyword evidence="4 6" id="KW-0805">Transcription regulation</keyword>
<evidence type="ECO:0000256" key="3">
    <source>
        <dbReference type="ARBA" id="ARBA00022884"/>
    </source>
</evidence>
<keyword evidence="5 6" id="KW-0804">Transcription</keyword>
<dbReference type="NCBIfam" id="TIGR01951">
    <property type="entry name" value="nusB"/>
    <property type="match status" value="1"/>
</dbReference>
<dbReference type="InterPro" id="IPR011605">
    <property type="entry name" value="NusB_fam"/>
</dbReference>
<dbReference type="GO" id="GO:0005829">
    <property type="term" value="C:cytosol"/>
    <property type="evidence" value="ECO:0007669"/>
    <property type="project" value="TreeGrafter"/>
</dbReference>
<sequence length="140" mass="15586">MSRRLVRETALQSLFQMDVGQIPVSEAIHNVLEEASPAVDQTYLRKIVTGTYDHLSVIDPLIKKYSVGWELERMPSVDLAVLRMAVYELLFEPDVPPKVVVNEAVELAKSFSTAESGKFVNGILGKVLNDLDQLRSSCIP</sequence>
<dbReference type="Gene3D" id="1.10.940.10">
    <property type="entry name" value="NusB-like"/>
    <property type="match status" value="1"/>
</dbReference>